<dbReference type="InterPro" id="IPR001296">
    <property type="entry name" value="Glyco_trans_1"/>
</dbReference>
<accession>A0A3G4V924</accession>
<dbReference type="Gene3D" id="3.40.50.2000">
    <property type="entry name" value="Glycogen Phosphorylase B"/>
    <property type="match status" value="2"/>
</dbReference>
<dbReference type="SUPFAM" id="SSF53756">
    <property type="entry name" value="UDP-Glycosyltransferase/glycogen phosphorylase"/>
    <property type="match status" value="1"/>
</dbReference>
<protein>
    <submittedName>
        <fullName evidence="4">Glycosyltransferase</fullName>
    </submittedName>
</protein>
<dbReference type="GO" id="GO:0009103">
    <property type="term" value="P:lipopolysaccharide biosynthetic process"/>
    <property type="evidence" value="ECO:0007669"/>
    <property type="project" value="TreeGrafter"/>
</dbReference>
<evidence type="ECO:0000256" key="1">
    <source>
        <dbReference type="ARBA" id="ARBA00022679"/>
    </source>
</evidence>
<dbReference type="Pfam" id="PF00534">
    <property type="entry name" value="Glycos_transf_1"/>
    <property type="match status" value="1"/>
</dbReference>
<proteinExistence type="predicted"/>
<name>A0A3G4V924_9VIBR</name>
<dbReference type="Proteomes" id="UP000279760">
    <property type="component" value="Chromosome 1"/>
</dbReference>
<evidence type="ECO:0000313" key="5">
    <source>
        <dbReference type="Proteomes" id="UP000279760"/>
    </source>
</evidence>
<dbReference type="GO" id="GO:0016757">
    <property type="term" value="F:glycosyltransferase activity"/>
    <property type="evidence" value="ECO:0007669"/>
    <property type="project" value="InterPro"/>
</dbReference>
<dbReference type="Pfam" id="PF13439">
    <property type="entry name" value="Glyco_transf_4"/>
    <property type="match status" value="1"/>
</dbReference>
<evidence type="ECO:0000259" key="3">
    <source>
        <dbReference type="Pfam" id="PF13439"/>
    </source>
</evidence>
<sequence length="328" mass="37069">MSKPSIIFGVYPWAMVCPGGGERQLLAYKRHLEANHEISVHLFDQWTPNIEGAGIFHFFSVMPGSFQLCEYMKNRGLKLVISPNLWVTTDTMYDYPHDQIWPLMNLADRIIVNSWQEAYSLAEVYGMPIDKFRVVYNGVENGYFEPIVDSSFLDAFGLKKNGYLLNVANIEPRKNQLKFIESMLKAETDLKLAIVGHVRDESYAQKVFDVGGSKVVHVGALEYGSTVLKSAFTNSRAFVMPSTLETPSIAALEASASRIPVLITKEGSTTEYFDKSAIFVDPNSIESMVHGIKNLLSEEHPLEPLSHRFSWSNVVNDLYEHYLELLDE</sequence>
<feature type="domain" description="Glycosyl transferase family 1" evidence="2">
    <location>
        <begin position="159"/>
        <end position="306"/>
    </location>
</feature>
<dbReference type="EMBL" id="CP033577">
    <property type="protein sequence ID" value="AYV21220.1"/>
    <property type="molecule type" value="Genomic_DNA"/>
</dbReference>
<reference evidence="4 5" key="1">
    <citation type="submission" date="2018-11" db="EMBL/GenBank/DDBJ databases">
        <title>Complete Genome Sequence of Vbrio mediterranei 117-T6: a Potential Pathogen Bacteria Isolated from the Conchocelis of Pyropia.</title>
        <authorList>
            <person name="Liu Q."/>
        </authorList>
    </citation>
    <scope>NUCLEOTIDE SEQUENCE [LARGE SCALE GENOMIC DNA]</scope>
    <source>
        <strain evidence="4 5">117-T6</strain>
    </source>
</reference>
<organism evidence="4 5">
    <name type="scientific">Vibrio mediterranei</name>
    <dbReference type="NCBI Taxonomy" id="689"/>
    <lineage>
        <taxon>Bacteria</taxon>
        <taxon>Pseudomonadati</taxon>
        <taxon>Pseudomonadota</taxon>
        <taxon>Gammaproteobacteria</taxon>
        <taxon>Vibrionales</taxon>
        <taxon>Vibrionaceae</taxon>
        <taxon>Vibrio</taxon>
    </lineage>
</organism>
<evidence type="ECO:0000313" key="4">
    <source>
        <dbReference type="EMBL" id="AYV21220.1"/>
    </source>
</evidence>
<dbReference type="RefSeq" id="WP_124940383.1">
    <property type="nucleotide sequence ID" value="NZ_CP033577.1"/>
</dbReference>
<evidence type="ECO:0000259" key="2">
    <source>
        <dbReference type="Pfam" id="PF00534"/>
    </source>
</evidence>
<dbReference type="AlphaFoldDB" id="A0A3G4V924"/>
<dbReference type="PANTHER" id="PTHR46401:SF2">
    <property type="entry name" value="GLYCOSYLTRANSFERASE WBBK-RELATED"/>
    <property type="match status" value="1"/>
</dbReference>
<gene>
    <name evidence="4" type="ORF">ECB94_07890</name>
</gene>
<dbReference type="InterPro" id="IPR028098">
    <property type="entry name" value="Glyco_trans_4-like_N"/>
</dbReference>
<keyword evidence="1 4" id="KW-0808">Transferase</keyword>
<feature type="domain" description="Glycosyltransferase subfamily 4-like N-terminal" evidence="3">
    <location>
        <begin position="55"/>
        <end position="140"/>
    </location>
</feature>
<dbReference type="PANTHER" id="PTHR46401">
    <property type="entry name" value="GLYCOSYLTRANSFERASE WBBK-RELATED"/>
    <property type="match status" value="1"/>
</dbReference>